<accession>A0A0L6VJF6</accession>
<evidence type="ECO:0000313" key="2">
    <source>
        <dbReference type="Proteomes" id="UP000037035"/>
    </source>
</evidence>
<sequence>PSENRKTPARTENWFNLLLLDNARQSGIVSQYTDLDGVEFKLPALLSVEALLSELIAIFGDKFSKENAKKQLANCKQRGMTIGEYNAQFSLLFYL</sequence>
<evidence type="ECO:0008006" key="3">
    <source>
        <dbReference type="Google" id="ProtNLM"/>
    </source>
</evidence>
<protein>
    <recommendedName>
        <fullName evidence="3">Retrotransposon gag domain-containing protein</fullName>
    </recommendedName>
</protein>
<name>A0A0L6VJF6_9BASI</name>
<comment type="caution">
    <text evidence="1">The sequence shown here is derived from an EMBL/GenBank/DDBJ whole genome shotgun (WGS) entry which is preliminary data.</text>
</comment>
<feature type="non-terminal residue" evidence="1">
    <location>
        <position position="95"/>
    </location>
</feature>
<proteinExistence type="predicted"/>
<organism evidence="1 2">
    <name type="scientific">Puccinia sorghi</name>
    <dbReference type="NCBI Taxonomy" id="27349"/>
    <lineage>
        <taxon>Eukaryota</taxon>
        <taxon>Fungi</taxon>
        <taxon>Dikarya</taxon>
        <taxon>Basidiomycota</taxon>
        <taxon>Pucciniomycotina</taxon>
        <taxon>Pucciniomycetes</taxon>
        <taxon>Pucciniales</taxon>
        <taxon>Pucciniaceae</taxon>
        <taxon>Puccinia</taxon>
    </lineage>
</organism>
<evidence type="ECO:0000313" key="1">
    <source>
        <dbReference type="EMBL" id="KNZ60707.1"/>
    </source>
</evidence>
<dbReference type="VEuPathDB" id="FungiDB:VP01_15139g1"/>
<dbReference type="Proteomes" id="UP000037035">
    <property type="component" value="Unassembled WGS sequence"/>
</dbReference>
<dbReference type="AlphaFoldDB" id="A0A0L6VJF6"/>
<gene>
    <name evidence="1" type="ORF">VP01_15139g1</name>
</gene>
<dbReference type="EMBL" id="LAVV01005708">
    <property type="protein sequence ID" value="KNZ60707.1"/>
    <property type="molecule type" value="Genomic_DNA"/>
</dbReference>
<reference evidence="1 2" key="1">
    <citation type="submission" date="2015-08" db="EMBL/GenBank/DDBJ databases">
        <title>Next Generation Sequencing and Analysis of the Genome of Puccinia sorghi L Schw, the Causal Agent of Maize Common Rust.</title>
        <authorList>
            <person name="Rochi L."/>
            <person name="Burguener G."/>
            <person name="Darino M."/>
            <person name="Turjanski A."/>
            <person name="Kreff E."/>
            <person name="Dieguez M.J."/>
            <person name="Sacco F."/>
        </authorList>
    </citation>
    <scope>NUCLEOTIDE SEQUENCE [LARGE SCALE GENOMIC DNA]</scope>
    <source>
        <strain evidence="1 2">RO10H11247</strain>
    </source>
</reference>
<feature type="non-terminal residue" evidence="1">
    <location>
        <position position="1"/>
    </location>
</feature>
<keyword evidence="2" id="KW-1185">Reference proteome</keyword>